<dbReference type="GO" id="GO:0016887">
    <property type="term" value="F:ATP hydrolysis activity"/>
    <property type="evidence" value="ECO:0007669"/>
    <property type="project" value="InterPro"/>
</dbReference>
<name>A0A2N5CDW8_9BURK</name>
<evidence type="ECO:0000256" key="2">
    <source>
        <dbReference type="ARBA" id="ARBA00022475"/>
    </source>
</evidence>
<dbReference type="PANTHER" id="PTHR45772:SF2">
    <property type="entry name" value="ABC TRANSPORTER ATP-BINDING PROTEIN"/>
    <property type="match status" value="1"/>
</dbReference>
<keyword evidence="1" id="KW-0813">Transport</keyword>
<accession>A0A2N5CDW8</accession>
<dbReference type="Pfam" id="PF12399">
    <property type="entry name" value="BCA_ABC_TP_C"/>
    <property type="match status" value="1"/>
</dbReference>
<dbReference type="InterPro" id="IPR003439">
    <property type="entry name" value="ABC_transporter-like_ATP-bd"/>
</dbReference>
<dbReference type="Pfam" id="PF00005">
    <property type="entry name" value="ABC_tran"/>
    <property type="match status" value="1"/>
</dbReference>
<dbReference type="GO" id="GO:0005524">
    <property type="term" value="F:ATP binding"/>
    <property type="evidence" value="ECO:0007669"/>
    <property type="project" value="UniProtKB-KW"/>
</dbReference>
<comment type="caution">
    <text evidence="7">The sequence shown here is derived from an EMBL/GenBank/DDBJ whole genome shotgun (WGS) entry which is preliminary data.</text>
</comment>
<keyword evidence="2" id="KW-1003">Cell membrane</keyword>
<dbReference type="SMART" id="SM00382">
    <property type="entry name" value="AAA"/>
    <property type="match status" value="1"/>
</dbReference>
<dbReference type="InterPro" id="IPR051120">
    <property type="entry name" value="ABC_AA/LPS_Transport"/>
</dbReference>
<keyword evidence="5 7" id="KW-0067">ATP-binding</keyword>
<dbReference type="InterPro" id="IPR003593">
    <property type="entry name" value="AAA+_ATPase"/>
</dbReference>
<dbReference type="Gene3D" id="3.40.50.300">
    <property type="entry name" value="P-loop containing nucleotide triphosphate hydrolases"/>
    <property type="match status" value="1"/>
</dbReference>
<dbReference type="CDD" id="cd03219">
    <property type="entry name" value="ABC_Mj1267_LivG_branched"/>
    <property type="match status" value="1"/>
</dbReference>
<keyword evidence="3" id="KW-0472">Membrane</keyword>
<dbReference type="EMBL" id="PJRP01000004">
    <property type="protein sequence ID" value="PLQ00416.1"/>
    <property type="molecule type" value="Genomic_DNA"/>
</dbReference>
<dbReference type="PANTHER" id="PTHR45772">
    <property type="entry name" value="CONSERVED COMPONENT OF ABC TRANSPORTER FOR NATURAL AMINO ACIDS-RELATED"/>
    <property type="match status" value="1"/>
</dbReference>
<dbReference type="OrthoDB" id="9781337at2"/>
<dbReference type="InterPro" id="IPR032823">
    <property type="entry name" value="BCA_ABC_TP_C"/>
</dbReference>
<evidence type="ECO:0000256" key="1">
    <source>
        <dbReference type="ARBA" id="ARBA00022448"/>
    </source>
</evidence>
<keyword evidence="4" id="KW-0547">Nucleotide-binding</keyword>
<evidence type="ECO:0000256" key="5">
    <source>
        <dbReference type="ARBA" id="ARBA00022840"/>
    </source>
</evidence>
<dbReference type="PROSITE" id="PS50893">
    <property type="entry name" value="ABC_TRANSPORTER_2"/>
    <property type="match status" value="1"/>
</dbReference>
<dbReference type="AlphaFoldDB" id="A0A2N5CDW8"/>
<evidence type="ECO:0000256" key="3">
    <source>
        <dbReference type="ARBA" id="ARBA00022519"/>
    </source>
</evidence>
<proteinExistence type="predicted"/>
<organism evidence="7 8">
    <name type="scientific">Cupriavidus pauculus</name>
    <dbReference type="NCBI Taxonomy" id="82633"/>
    <lineage>
        <taxon>Bacteria</taxon>
        <taxon>Pseudomonadati</taxon>
        <taxon>Pseudomonadota</taxon>
        <taxon>Betaproteobacteria</taxon>
        <taxon>Burkholderiales</taxon>
        <taxon>Burkholderiaceae</taxon>
        <taxon>Cupriavidus</taxon>
    </lineage>
</organism>
<dbReference type="Proteomes" id="UP000234341">
    <property type="component" value="Unassembled WGS sequence"/>
</dbReference>
<dbReference type="InterPro" id="IPR027417">
    <property type="entry name" value="P-loop_NTPase"/>
</dbReference>
<dbReference type="GO" id="GO:0005886">
    <property type="term" value="C:plasma membrane"/>
    <property type="evidence" value="ECO:0007669"/>
    <property type="project" value="TreeGrafter"/>
</dbReference>
<keyword evidence="3" id="KW-0997">Cell inner membrane</keyword>
<evidence type="ECO:0000256" key="4">
    <source>
        <dbReference type="ARBA" id="ARBA00022741"/>
    </source>
</evidence>
<evidence type="ECO:0000313" key="7">
    <source>
        <dbReference type="EMBL" id="PLQ00416.1"/>
    </source>
</evidence>
<evidence type="ECO:0000313" key="8">
    <source>
        <dbReference type="Proteomes" id="UP000234341"/>
    </source>
</evidence>
<protein>
    <submittedName>
        <fullName evidence="7">ABC transporter ATP-binding protein</fullName>
    </submittedName>
</protein>
<feature type="domain" description="ABC transporter" evidence="6">
    <location>
        <begin position="6"/>
        <end position="247"/>
    </location>
</feature>
<sequence length="247" mass="27232">MADKVLSVRGLVKRFGGLVATDHVDFDIMDNQIHALIGPNGAGKTTFISQLAGGLHPDSGSIAFHGTDITRLSMAERADIGLVRSYQITSIFRNLSVFENLAISVQSRLKASFRFFGKALVEQLREEVVSVASRIQLADDLHTLACHLSYGQQRQLEIGLALALRPRLLLLDEPMAGLSPNQVPWFVDFIKSLKGKDLSILLIEHDMDAVFRLSDRISVFVSGKRIFNGSPDEVKNSAEVKRAYLGE</sequence>
<gene>
    <name evidence="7" type="ORF">CYJ10_12375</name>
</gene>
<reference evidence="7 8" key="1">
    <citation type="submission" date="2017-12" db="EMBL/GenBank/DDBJ databases">
        <title>Genome sequence of the active heterotrophic nitrifier-denitrifier, Cupriavidus pauculus UM1.</title>
        <authorList>
            <person name="Putonti C."/>
            <person name="Castignetti D."/>
        </authorList>
    </citation>
    <scope>NUCLEOTIDE SEQUENCE [LARGE SCALE GENOMIC DNA]</scope>
    <source>
        <strain evidence="7 8">UM1</strain>
    </source>
</reference>
<dbReference type="RefSeq" id="WP_101681785.1">
    <property type="nucleotide sequence ID" value="NZ_PJRP01000004.1"/>
</dbReference>
<evidence type="ECO:0000259" key="6">
    <source>
        <dbReference type="PROSITE" id="PS50893"/>
    </source>
</evidence>
<dbReference type="SUPFAM" id="SSF52540">
    <property type="entry name" value="P-loop containing nucleoside triphosphate hydrolases"/>
    <property type="match status" value="1"/>
</dbReference>